<evidence type="ECO:0000256" key="4">
    <source>
        <dbReference type="ARBA" id="ARBA00022603"/>
    </source>
</evidence>
<feature type="compositionally biased region" description="Basic residues" evidence="11">
    <location>
        <begin position="1"/>
        <end position="15"/>
    </location>
</feature>
<keyword evidence="5 10" id="KW-0808">Transferase</keyword>
<feature type="active site" description="Nucleophile" evidence="10">
    <location>
        <position position="349"/>
    </location>
</feature>
<dbReference type="GO" id="GO:0016428">
    <property type="term" value="F:tRNA (cytidine-5-)-methyltransferase activity"/>
    <property type="evidence" value="ECO:0007669"/>
    <property type="project" value="InterPro"/>
</dbReference>
<keyword evidence="8 10" id="KW-0694">RNA-binding</keyword>
<keyword evidence="7" id="KW-0819">tRNA processing</keyword>
<protein>
    <recommendedName>
        <fullName evidence="12">SAM-dependent MTase RsmB/NOP-type domain-containing protein</fullName>
    </recommendedName>
</protein>
<reference evidence="13" key="1">
    <citation type="submission" date="2007-06" db="EMBL/GenBank/DDBJ databases">
        <title>Full length cDNA sequences from Sitka Spruce (Picea sitchensis).</title>
        <authorList>
            <person name="Ralph S.G."/>
            <person name="Chun H.E."/>
            <person name="Liao N."/>
            <person name="Ali J."/>
            <person name="Reid K."/>
            <person name="Kolosova N."/>
            <person name="Cooper N."/>
            <person name="Cullis C."/>
            <person name="Jancsik S."/>
            <person name="Moore R."/>
            <person name="Mayo M."/>
            <person name="Wagner S."/>
            <person name="Holt R.A."/>
            <person name="Jones S.J.M."/>
            <person name="Marra M.A."/>
            <person name="Ritland C.E."/>
            <person name="Ritland K."/>
            <person name="Bohlmann J."/>
        </authorList>
    </citation>
    <scope>NUCLEOTIDE SEQUENCE</scope>
    <source>
        <tissue evidence="13">Green portion of the leader tissue</tissue>
    </source>
</reference>
<comment type="subcellular location">
    <subcellularLocation>
        <location evidence="1">Nucleus</location>
    </subcellularLocation>
</comment>
<feature type="binding site" evidence="10">
    <location>
        <position position="217"/>
    </location>
    <ligand>
        <name>S-adenosyl-L-methionine</name>
        <dbReference type="ChEBI" id="CHEBI:59789"/>
    </ligand>
</feature>
<evidence type="ECO:0000256" key="3">
    <source>
        <dbReference type="ARBA" id="ARBA00022555"/>
    </source>
</evidence>
<evidence type="ECO:0000256" key="10">
    <source>
        <dbReference type="PROSITE-ProRule" id="PRU01023"/>
    </source>
</evidence>
<comment type="caution">
    <text evidence="10">Lacks conserved residue(s) required for the propagation of feature annotation.</text>
</comment>
<dbReference type="InterPro" id="IPR049560">
    <property type="entry name" value="MeTrfase_RsmB-F_NOP2_cat"/>
</dbReference>
<dbReference type="InterPro" id="IPR018314">
    <property type="entry name" value="RsmB/NOL1/NOP2-like_CS"/>
</dbReference>
<dbReference type="Pfam" id="PF01189">
    <property type="entry name" value="Methyltr_RsmB-F"/>
    <property type="match status" value="2"/>
</dbReference>
<evidence type="ECO:0000256" key="7">
    <source>
        <dbReference type="ARBA" id="ARBA00022694"/>
    </source>
</evidence>
<dbReference type="InterPro" id="IPR029063">
    <property type="entry name" value="SAM-dependent_MTases_sf"/>
</dbReference>
<accession>B8LL23</accession>
<evidence type="ECO:0000256" key="9">
    <source>
        <dbReference type="ARBA" id="ARBA00023242"/>
    </source>
</evidence>
<dbReference type="AlphaFoldDB" id="B8LL23"/>
<keyword evidence="4 10" id="KW-0489">Methyltransferase</keyword>
<evidence type="ECO:0000256" key="5">
    <source>
        <dbReference type="ARBA" id="ARBA00022679"/>
    </source>
</evidence>
<dbReference type="SUPFAM" id="SSF53335">
    <property type="entry name" value="S-adenosyl-L-methionine-dependent methyltransferases"/>
    <property type="match status" value="1"/>
</dbReference>
<dbReference type="PANTHER" id="PTHR22808">
    <property type="entry name" value="NCL1 YEAST -RELATED NOL1/NOP2/FMU SUN DOMAIN-CONTAINING"/>
    <property type="match status" value="1"/>
</dbReference>
<dbReference type="FunFam" id="3.40.50.150:FF:000153">
    <property type="entry name" value="S-adenosyl-L-methionine-dependent methyltransferase superfamily protein"/>
    <property type="match status" value="1"/>
</dbReference>
<evidence type="ECO:0000256" key="11">
    <source>
        <dbReference type="SAM" id="MobiDB-lite"/>
    </source>
</evidence>
<feature type="binding site" evidence="10">
    <location>
        <position position="296"/>
    </location>
    <ligand>
        <name>S-adenosyl-L-methionine</name>
        <dbReference type="ChEBI" id="CHEBI:59789"/>
    </ligand>
</feature>
<evidence type="ECO:0000256" key="6">
    <source>
        <dbReference type="ARBA" id="ARBA00022691"/>
    </source>
</evidence>
<keyword evidence="9" id="KW-0539">Nucleus</keyword>
<evidence type="ECO:0000256" key="8">
    <source>
        <dbReference type="ARBA" id="ARBA00022884"/>
    </source>
</evidence>
<evidence type="ECO:0000313" key="13">
    <source>
        <dbReference type="EMBL" id="ABR16353.1"/>
    </source>
</evidence>
<name>B8LL23_PICSI</name>
<feature type="domain" description="SAM-dependent MTase RsmB/NOP-type" evidence="12">
    <location>
        <begin position="67"/>
        <end position="535"/>
    </location>
</feature>
<sequence>MGGNKRGRTQRRHFRQGRENVWKKPRASPSPSEAAQTQWEPLVTQNLVFEQYYKEQGIIPDEEWDEFISILQKPLPAAFRINSSGQFSDDILSQLENEFLASLNAEDVGGNVVEHIRPLPWYPAKLAWHLNFSRMQLRKNQTLERIHEFLKQENEIGNITRQEAVSMVPPLFLDVQSHHYVLDMCAAPGSKTFQLLEMIHKSDKLAFLPKGMVIANDADVQRCNLLIHQTKRMCSANLLVTNHEAQNFPSCRCKNNGMLTQTTNETEDKGSGRLEMNEDTHAESITELLFDRILCDVPCSGDGTIRKAPDIWKKWNAGLGNGVHRLQVQIAMRGVALLKVGGKLVYSTCSMNPVEDEAVVGEVLRQSGGSIELLDVSAEFPELKRRPGLKSWKVRDKGKWLTSHRQVDKHRKTTIVPSMFPSGKSWKDNSMSDATQDCKKTEIEMEPKVTNGSDKNMEEKSVNNDMPCEGCGYTGKHSNDGNTISELAEVPLDVNDAEDEEVEAEAEVSSLPLERCMRIIPHDQDTGAFFIAVFQ</sequence>
<dbReference type="PANTHER" id="PTHR22808:SF1">
    <property type="entry name" value="RNA CYTOSINE-C(5)-METHYLTRANSFERASE NSUN2-RELATED"/>
    <property type="match status" value="1"/>
</dbReference>
<dbReference type="PROSITE" id="PS01153">
    <property type="entry name" value="NOL1_NOP2_SUN"/>
    <property type="match status" value="1"/>
</dbReference>
<dbReference type="Gene3D" id="3.40.50.150">
    <property type="entry name" value="Vaccinia Virus protein VP39"/>
    <property type="match status" value="1"/>
</dbReference>
<evidence type="ECO:0000256" key="2">
    <source>
        <dbReference type="ARBA" id="ARBA00007494"/>
    </source>
</evidence>
<dbReference type="PROSITE" id="PS51686">
    <property type="entry name" value="SAM_MT_RSMB_NOP"/>
    <property type="match status" value="1"/>
</dbReference>
<keyword evidence="6 10" id="KW-0949">S-adenosyl-L-methionine</keyword>
<keyword evidence="3" id="KW-0820">tRNA-binding</keyword>
<proteinExistence type="evidence at transcript level"/>
<dbReference type="GO" id="GO:0005634">
    <property type="term" value="C:nucleus"/>
    <property type="evidence" value="ECO:0007669"/>
    <property type="project" value="UniProtKB-SubCell"/>
</dbReference>
<dbReference type="InterPro" id="IPR023267">
    <property type="entry name" value="RCMT"/>
</dbReference>
<dbReference type="PRINTS" id="PR02008">
    <property type="entry name" value="RCMTFAMILY"/>
</dbReference>
<dbReference type="EMBL" id="EF676449">
    <property type="protein sequence ID" value="ABR16353.1"/>
    <property type="molecule type" value="mRNA"/>
</dbReference>
<organism evidence="13">
    <name type="scientific">Picea sitchensis</name>
    <name type="common">Sitka spruce</name>
    <name type="synonym">Pinus sitchensis</name>
    <dbReference type="NCBI Taxonomy" id="3332"/>
    <lineage>
        <taxon>Eukaryota</taxon>
        <taxon>Viridiplantae</taxon>
        <taxon>Streptophyta</taxon>
        <taxon>Embryophyta</taxon>
        <taxon>Tracheophyta</taxon>
        <taxon>Spermatophyta</taxon>
        <taxon>Pinopsida</taxon>
        <taxon>Pinidae</taxon>
        <taxon>Conifers I</taxon>
        <taxon>Pinales</taxon>
        <taxon>Pinaceae</taxon>
        <taxon>Picea</taxon>
    </lineage>
</organism>
<dbReference type="InterPro" id="IPR023270">
    <property type="entry name" value="RCMT_NCL1"/>
</dbReference>
<dbReference type="InterPro" id="IPR001678">
    <property type="entry name" value="MeTrfase_RsmB-F_NOP2_dom"/>
</dbReference>
<evidence type="ECO:0000256" key="1">
    <source>
        <dbReference type="ARBA" id="ARBA00004123"/>
    </source>
</evidence>
<feature type="region of interest" description="Disordered" evidence="11">
    <location>
        <begin position="1"/>
        <end position="37"/>
    </location>
</feature>
<evidence type="ECO:0000259" key="12">
    <source>
        <dbReference type="PROSITE" id="PS51686"/>
    </source>
</evidence>
<dbReference type="GO" id="GO:0030488">
    <property type="term" value="P:tRNA methylation"/>
    <property type="evidence" value="ECO:0007669"/>
    <property type="project" value="UniProtKB-ARBA"/>
</dbReference>
<comment type="similarity">
    <text evidence="2 10">Belongs to the class I-like SAM-binding methyltransferase superfamily. RsmB/NOP family.</text>
</comment>
<dbReference type="GO" id="GO:0000049">
    <property type="term" value="F:tRNA binding"/>
    <property type="evidence" value="ECO:0007669"/>
    <property type="project" value="UniProtKB-KW"/>
</dbReference>
<feature type="binding site" evidence="10">
    <location>
        <begin position="185"/>
        <end position="191"/>
    </location>
    <ligand>
        <name>S-adenosyl-L-methionine</name>
        <dbReference type="ChEBI" id="CHEBI:59789"/>
    </ligand>
</feature>
<dbReference type="PRINTS" id="PR02011">
    <property type="entry name" value="RCMTNCL1"/>
</dbReference>